<keyword evidence="1" id="KW-1133">Transmembrane helix</keyword>
<evidence type="ECO:0000256" key="1">
    <source>
        <dbReference type="SAM" id="Phobius"/>
    </source>
</evidence>
<dbReference type="Proteomes" id="UP000886520">
    <property type="component" value="Chromosome 1"/>
</dbReference>
<dbReference type="AlphaFoldDB" id="A0A9D4ZR29"/>
<keyword evidence="1" id="KW-0812">Transmembrane</keyword>
<evidence type="ECO:0000313" key="3">
    <source>
        <dbReference type="Proteomes" id="UP000886520"/>
    </source>
</evidence>
<organism evidence="2 3">
    <name type="scientific">Adiantum capillus-veneris</name>
    <name type="common">Maidenhair fern</name>
    <dbReference type="NCBI Taxonomy" id="13818"/>
    <lineage>
        <taxon>Eukaryota</taxon>
        <taxon>Viridiplantae</taxon>
        <taxon>Streptophyta</taxon>
        <taxon>Embryophyta</taxon>
        <taxon>Tracheophyta</taxon>
        <taxon>Polypodiopsida</taxon>
        <taxon>Polypodiidae</taxon>
        <taxon>Polypodiales</taxon>
        <taxon>Pteridineae</taxon>
        <taxon>Pteridaceae</taxon>
        <taxon>Vittarioideae</taxon>
        <taxon>Adiantum</taxon>
    </lineage>
</organism>
<proteinExistence type="predicted"/>
<reference evidence="2" key="1">
    <citation type="submission" date="2021-01" db="EMBL/GenBank/DDBJ databases">
        <title>Adiantum capillus-veneris genome.</title>
        <authorList>
            <person name="Fang Y."/>
            <person name="Liao Q."/>
        </authorList>
    </citation>
    <scope>NUCLEOTIDE SEQUENCE</scope>
    <source>
        <strain evidence="2">H3</strain>
        <tissue evidence="2">Leaf</tissue>
    </source>
</reference>
<dbReference type="EMBL" id="JABFUD020000001">
    <property type="protein sequence ID" value="KAI5084849.1"/>
    <property type="molecule type" value="Genomic_DNA"/>
</dbReference>
<keyword evidence="3" id="KW-1185">Reference proteome</keyword>
<comment type="caution">
    <text evidence="2">The sequence shown here is derived from an EMBL/GenBank/DDBJ whole genome shotgun (WGS) entry which is preliminary data.</text>
</comment>
<accession>A0A9D4ZR29</accession>
<protein>
    <submittedName>
        <fullName evidence="2">Uncharacterized protein</fullName>
    </submittedName>
</protein>
<name>A0A9D4ZR29_ADICA</name>
<evidence type="ECO:0000313" key="2">
    <source>
        <dbReference type="EMBL" id="KAI5084849.1"/>
    </source>
</evidence>
<feature type="transmembrane region" description="Helical" evidence="1">
    <location>
        <begin position="21"/>
        <end position="42"/>
    </location>
</feature>
<keyword evidence="1" id="KW-0472">Membrane</keyword>
<gene>
    <name evidence="2" type="ORF">GOP47_0001018</name>
</gene>
<sequence>MQKQTQKRKRKRKHGPKNFYWLGPTLCTHYACCVLNLIYFQFVRTLIVDEKQQFCNLHDVTIGGLLKQRIGCLSVNHLQITGGQRPSDEEIFELDNHEHQGPCI</sequence>